<keyword evidence="3" id="KW-0547">Nucleotide-binding</keyword>
<dbReference type="SUPFAM" id="SSF52540">
    <property type="entry name" value="P-loop containing nucleoside triphosphate hydrolases"/>
    <property type="match status" value="1"/>
</dbReference>
<dbReference type="InterPro" id="IPR003439">
    <property type="entry name" value="ABC_transporter-like_ATP-bd"/>
</dbReference>
<reference evidence="6" key="1">
    <citation type="submission" date="2020-07" db="EMBL/GenBank/DDBJ databases">
        <title>Huge and variable diversity of episymbiotic CPR bacteria and DPANN archaea in groundwater ecosystems.</title>
        <authorList>
            <person name="He C.Y."/>
            <person name="Keren R."/>
            <person name="Whittaker M."/>
            <person name="Farag I.F."/>
            <person name="Doudna J."/>
            <person name="Cate J.H.D."/>
            <person name="Banfield J.F."/>
        </authorList>
    </citation>
    <scope>NUCLEOTIDE SEQUENCE</scope>
    <source>
        <strain evidence="6">NC_groundwater_191_Ag_S-0.1um_45_8</strain>
    </source>
</reference>
<dbReference type="PANTHER" id="PTHR42734">
    <property type="entry name" value="METAL TRANSPORT SYSTEM ATP-BINDING PROTEIN TM_0124-RELATED"/>
    <property type="match status" value="1"/>
</dbReference>
<dbReference type="SMART" id="SM00382">
    <property type="entry name" value="AAA"/>
    <property type="match status" value="1"/>
</dbReference>
<dbReference type="Proteomes" id="UP000786662">
    <property type="component" value="Unassembled WGS sequence"/>
</dbReference>
<feature type="domain" description="ABC transporter" evidence="5">
    <location>
        <begin position="5"/>
        <end position="231"/>
    </location>
</feature>
<evidence type="ECO:0000313" key="6">
    <source>
        <dbReference type="EMBL" id="MBI2052240.1"/>
    </source>
</evidence>
<dbReference type="GO" id="GO:0005524">
    <property type="term" value="F:ATP binding"/>
    <property type="evidence" value="ECO:0007669"/>
    <property type="project" value="UniProtKB-KW"/>
</dbReference>
<dbReference type="InterPro" id="IPR027417">
    <property type="entry name" value="P-loop_NTPase"/>
</dbReference>
<dbReference type="InterPro" id="IPR050153">
    <property type="entry name" value="Metal_Ion_Import_ABC"/>
</dbReference>
<evidence type="ECO:0000256" key="4">
    <source>
        <dbReference type="ARBA" id="ARBA00022840"/>
    </source>
</evidence>
<dbReference type="PROSITE" id="PS50893">
    <property type="entry name" value="ABC_TRANSPORTER_2"/>
    <property type="match status" value="1"/>
</dbReference>
<evidence type="ECO:0000313" key="7">
    <source>
        <dbReference type="Proteomes" id="UP000786662"/>
    </source>
</evidence>
<dbReference type="InterPro" id="IPR017871">
    <property type="entry name" value="ABC_transporter-like_CS"/>
</dbReference>
<accession>A0A9D6DN39</accession>
<protein>
    <submittedName>
        <fullName evidence="6">Metal ABC transporter ATP-binding protein</fullName>
    </submittedName>
</protein>
<evidence type="ECO:0000256" key="2">
    <source>
        <dbReference type="ARBA" id="ARBA00022448"/>
    </source>
</evidence>
<dbReference type="GO" id="GO:0016887">
    <property type="term" value="F:ATP hydrolysis activity"/>
    <property type="evidence" value="ECO:0007669"/>
    <property type="project" value="InterPro"/>
</dbReference>
<dbReference type="Gene3D" id="3.40.50.300">
    <property type="entry name" value="P-loop containing nucleotide triphosphate hydrolases"/>
    <property type="match status" value="1"/>
</dbReference>
<keyword evidence="2" id="KW-0813">Transport</keyword>
<comment type="similarity">
    <text evidence="1">Belongs to the ABC transporter superfamily.</text>
</comment>
<dbReference type="InterPro" id="IPR003593">
    <property type="entry name" value="AAA+_ATPase"/>
</dbReference>
<proteinExistence type="inferred from homology"/>
<dbReference type="AlphaFoldDB" id="A0A9D6DN39"/>
<gene>
    <name evidence="6" type="ORF">HYT38_00990</name>
</gene>
<dbReference type="EMBL" id="JACOYY010000031">
    <property type="protein sequence ID" value="MBI2052240.1"/>
    <property type="molecule type" value="Genomic_DNA"/>
</dbReference>
<sequence>MEKLISIKNLGVAFNQKPVLKNITFDINQGDILAVIGPNGSGKTLLIRSILGLNKNYTGEIVWHHRPETSYVPQKMAFEKGFPLTVKEFFLFEIGRNLSFWKPSSKMETEIKKRLDEVKIGHLINHRLGDLSQGEIQRMFIARSLLEQPQLIFFDEPAAGIDISTEATVYQLLYDIHQKNGLTMVLVSHELSVVYRFATKVVCLNKDLICQGVPQEVLTPEALKEIYGHHHTSVYKHAHNFEHDHQS</sequence>
<keyword evidence="4 6" id="KW-0067">ATP-binding</keyword>
<evidence type="ECO:0000256" key="1">
    <source>
        <dbReference type="ARBA" id="ARBA00005417"/>
    </source>
</evidence>
<dbReference type="Pfam" id="PF00005">
    <property type="entry name" value="ABC_tran"/>
    <property type="match status" value="1"/>
</dbReference>
<dbReference type="PROSITE" id="PS00211">
    <property type="entry name" value="ABC_TRANSPORTER_1"/>
    <property type="match status" value="1"/>
</dbReference>
<dbReference type="PANTHER" id="PTHR42734:SF17">
    <property type="entry name" value="METAL TRANSPORT SYSTEM ATP-BINDING PROTEIN TM_0124-RELATED"/>
    <property type="match status" value="1"/>
</dbReference>
<organism evidence="6 7">
    <name type="scientific">Candidatus Sungiibacteriota bacterium</name>
    <dbReference type="NCBI Taxonomy" id="2750080"/>
    <lineage>
        <taxon>Bacteria</taxon>
        <taxon>Candidatus Sungiibacteriota</taxon>
    </lineage>
</organism>
<evidence type="ECO:0000256" key="3">
    <source>
        <dbReference type="ARBA" id="ARBA00022741"/>
    </source>
</evidence>
<comment type="caution">
    <text evidence="6">The sequence shown here is derived from an EMBL/GenBank/DDBJ whole genome shotgun (WGS) entry which is preliminary data.</text>
</comment>
<name>A0A9D6DN39_9BACT</name>
<evidence type="ECO:0000259" key="5">
    <source>
        <dbReference type="PROSITE" id="PS50893"/>
    </source>
</evidence>